<name>A0A6C0EFH0_9ZZZZ</name>
<dbReference type="Gene3D" id="2.60.120.330">
    <property type="entry name" value="B-lactam Antibiotic, Isopenicillin N Synthase, Chain"/>
    <property type="match status" value="1"/>
</dbReference>
<keyword evidence="3" id="KW-0560">Oxidoreductase</keyword>
<feature type="transmembrane region" description="Helical" evidence="4">
    <location>
        <begin position="12"/>
        <end position="36"/>
    </location>
</feature>
<comment type="similarity">
    <text evidence="1">Belongs to the aspartyl/asparaginyl beta-hydroxylase family.</text>
</comment>
<dbReference type="EMBL" id="MN739821">
    <property type="protein sequence ID" value="QHT27341.1"/>
    <property type="molecule type" value="Genomic_DNA"/>
</dbReference>
<keyword evidence="2" id="KW-0223">Dioxygenase</keyword>
<evidence type="ECO:0000256" key="4">
    <source>
        <dbReference type="SAM" id="Phobius"/>
    </source>
</evidence>
<feature type="transmembrane region" description="Helical" evidence="4">
    <location>
        <begin position="56"/>
        <end position="76"/>
    </location>
</feature>
<dbReference type="InterPro" id="IPR027443">
    <property type="entry name" value="IPNS-like_sf"/>
</dbReference>
<keyword evidence="4" id="KW-0472">Membrane</keyword>
<organism evidence="6">
    <name type="scientific">viral metagenome</name>
    <dbReference type="NCBI Taxonomy" id="1070528"/>
    <lineage>
        <taxon>unclassified sequences</taxon>
        <taxon>metagenomes</taxon>
        <taxon>organismal metagenomes</taxon>
    </lineage>
</organism>
<keyword evidence="4" id="KW-1133">Transmembrane helix</keyword>
<accession>A0A6C0EFH0</accession>
<evidence type="ECO:0000256" key="1">
    <source>
        <dbReference type="ARBA" id="ARBA00007730"/>
    </source>
</evidence>
<dbReference type="PANTHER" id="PTHR46332">
    <property type="entry name" value="ASPARTATE BETA-HYDROXYLASE DOMAIN-CONTAINING PROTEIN 2"/>
    <property type="match status" value="1"/>
</dbReference>
<protein>
    <recommendedName>
        <fullName evidence="5">Aspartyl/asparaginy/proline hydroxylase domain-containing protein</fullName>
    </recommendedName>
</protein>
<dbReference type="Pfam" id="PF05118">
    <property type="entry name" value="Asp_Arg_Hydrox"/>
    <property type="match status" value="1"/>
</dbReference>
<feature type="transmembrane region" description="Helical" evidence="4">
    <location>
        <begin position="88"/>
        <end position="117"/>
    </location>
</feature>
<sequence length="335" mass="39528">MLFLKYKISKPILIILIISLVISLFNIFRLVSFLLFPNINIQYSTSEILKYINYEVASQFISWFFYLVFFIVLIYINITQTKNVVYKVLLTIIFVILIFLPIFPVLNLINILLMIIIDNPPFIKDINSHFPSNELFENNYDTIKKEFTNYNTNKQIECFRHNNPLLSNIDTIDENKDYCWRTLYLKKKGITDNNLSKEFPNTIQLINNPQIHNAFFSILDPNVEIKPHIGYYKGYLRYHLGVIIPSEDNLKPYIICGGEKYEWKEGKGVLFDDMFVHYVNNPTNKQRVVLYLDVKRSNLNGITDALVEFGNYYIENSLLINLFIKNQHIQNSLQE</sequence>
<dbReference type="SUPFAM" id="SSF51197">
    <property type="entry name" value="Clavaminate synthase-like"/>
    <property type="match status" value="1"/>
</dbReference>
<dbReference type="AlphaFoldDB" id="A0A6C0EFH0"/>
<proteinExistence type="inferred from homology"/>
<dbReference type="InterPro" id="IPR007803">
    <property type="entry name" value="Asp/Arg/Pro-Hydrxlase"/>
</dbReference>
<feature type="domain" description="Aspartyl/asparaginy/proline hydroxylase" evidence="5">
    <location>
        <begin position="137"/>
        <end position="296"/>
    </location>
</feature>
<dbReference type="InterPro" id="IPR051821">
    <property type="entry name" value="Asp/Asn_beta-hydroxylase"/>
</dbReference>
<evidence type="ECO:0000313" key="6">
    <source>
        <dbReference type="EMBL" id="QHT27341.1"/>
    </source>
</evidence>
<evidence type="ECO:0000256" key="2">
    <source>
        <dbReference type="ARBA" id="ARBA00022964"/>
    </source>
</evidence>
<dbReference type="GO" id="GO:0051213">
    <property type="term" value="F:dioxygenase activity"/>
    <property type="evidence" value="ECO:0007669"/>
    <property type="project" value="UniProtKB-KW"/>
</dbReference>
<evidence type="ECO:0000256" key="3">
    <source>
        <dbReference type="ARBA" id="ARBA00023002"/>
    </source>
</evidence>
<evidence type="ECO:0000259" key="5">
    <source>
        <dbReference type="Pfam" id="PF05118"/>
    </source>
</evidence>
<reference evidence="6" key="1">
    <citation type="journal article" date="2020" name="Nature">
        <title>Giant virus diversity and host interactions through global metagenomics.</title>
        <authorList>
            <person name="Schulz F."/>
            <person name="Roux S."/>
            <person name="Paez-Espino D."/>
            <person name="Jungbluth S."/>
            <person name="Walsh D.A."/>
            <person name="Denef V.J."/>
            <person name="McMahon K.D."/>
            <person name="Konstantinidis K.T."/>
            <person name="Eloe-Fadrosh E.A."/>
            <person name="Kyrpides N.C."/>
            <person name="Woyke T."/>
        </authorList>
    </citation>
    <scope>NUCLEOTIDE SEQUENCE</scope>
    <source>
        <strain evidence="6">GVMAG-M-3300023179-33</strain>
    </source>
</reference>
<dbReference type="PANTHER" id="PTHR46332:SF5">
    <property type="entry name" value="ASPARTATE BETA-HYDROXYLASE DOMAIN CONTAINING 2"/>
    <property type="match status" value="1"/>
</dbReference>
<keyword evidence="4" id="KW-0812">Transmembrane</keyword>